<accession>A0A2P7MXZ2</accession>
<reference evidence="2 3" key="1">
    <citation type="journal article" date="2018" name="Environ. Microbiol.">
        <title>Ecological and genomic features of two widespread freshwater picocyanobacteria.</title>
        <authorList>
            <person name="Cabello-Yeves P.J."/>
            <person name="Picazo A."/>
            <person name="Camacho A."/>
            <person name="Callieri C."/>
            <person name="Rosselli R."/>
            <person name="Roda-Garcia J.J."/>
            <person name="Coutinho F.H."/>
            <person name="Rodriguez-Valera F."/>
        </authorList>
    </citation>
    <scope>NUCLEOTIDE SEQUENCE [LARGE SCALE GENOMIC DNA]</scope>
    <source>
        <strain evidence="2 3">Tous</strain>
    </source>
</reference>
<comment type="caution">
    <text evidence="2">The sequence shown here is derived from an EMBL/GenBank/DDBJ whole genome shotgun (WGS) entry which is preliminary data.</text>
</comment>
<name>A0A2P7MXZ2_9CYAN</name>
<keyword evidence="1" id="KW-0812">Transmembrane</keyword>
<keyword evidence="1" id="KW-0472">Membrane</keyword>
<organism evidence="2 3">
    <name type="scientific">Cyanobium usitatum str. Tous</name>
    <dbReference type="NCBI Taxonomy" id="2116684"/>
    <lineage>
        <taxon>Bacteria</taxon>
        <taxon>Bacillati</taxon>
        <taxon>Cyanobacteriota</taxon>
        <taxon>Cyanophyceae</taxon>
        <taxon>Synechococcales</taxon>
        <taxon>Prochlorococcaceae</taxon>
        <taxon>Cyanobium</taxon>
    </lineage>
</organism>
<dbReference type="OrthoDB" id="542427at2"/>
<protein>
    <submittedName>
        <fullName evidence="2">Uncharacterized protein</fullName>
    </submittedName>
</protein>
<evidence type="ECO:0000313" key="3">
    <source>
        <dbReference type="Proteomes" id="UP000243002"/>
    </source>
</evidence>
<sequence>MITGGEAAALQALSSERQELLCSLIGLALKVGLVVVAGVSLVRLATAYQERMERQGELSAVLGLERAKLSKARERFDHLFMVEGEQRLIREQNQWIAPNRLRVVWQQATP</sequence>
<keyword evidence="3" id="KW-1185">Reference proteome</keyword>
<dbReference type="AlphaFoldDB" id="A0A2P7MXZ2"/>
<dbReference type="Proteomes" id="UP000243002">
    <property type="component" value="Unassembled WGS sequence"/>
</dbReference>
<evidence type="ECO:0000313" key="2">
    <source>
        <dbReference type="EMBL" id="PSJ06047.1"/>
    </source>
</evidence>
<dbReference type="EMBL" id="PXXO01000005">
    <property type="protein sequence ID" value="PSJ06047.1"/>
    <property type="molecule type" value="Genomic_DNA"/>
</dbReference>
<gene>
    <name evidence="2" type="ORF">C7K55_05780</name>
</gene>
<feature type="transmembrane region" description="Helical" evidence="1">
    <location>
        <begin position="24"/>
        <end position="45"/>
    </location>
</feature>
<proteinExistence type="predicted"/>
<keyword evidence="1" id="KW-1133">Transmembrane helix</keyword>
<evidence type="ECO:0000256" key="1">
    <source>
        <dbReference type="SAM" id="Phobius"/>
    </source>
</evidence>